<protein>
    <recommendedName>
        <fullName evidence="9">Tryptophan 2,3-dioxygenase</fullName>
        <shortName evidence="9">TDO</shortName>
        <ecNumber evidence="9">1.13.11.11</ecNumber>
    </recommendedName>
    <alternativeName>
        <fullName evidence="9">Tryptamin 2,3-dioxygenase</fullName>
    </alternativeName>
    <alternativeName>
        <fullName evidence="9">Tryptophan oxygenase</fullName>
        <shortName evidence="9">TO</shortName>
        <shortName evidence="9">TRPO</shortName>
    </alternativeName>
    <alternativeName>
        <fullName evidence="9">Tryptophan pyrrolase</fullName>
    </alternativeName>
    <alternativeName>
        <fullName evidence="9">Tryptophanase</fullName>
    </alternativeName>
</protein>
<dbReference type="GO" id="GO:0019442">
    <property type="term" value="P:L-tryptophan catabolic process to acetyl-CoA"/>
    <property type="evidence" value="ECO:0007669"/>
    <property type="project" value="TreeGrafter"/>
</dbReference>
<organism evidence="10 11">
    <name type="scientific">Marinicauda salina</name>
    <dbReference type="NCBI Taxonomy" id="2135793"/>
    <lineage>
        <taxon>Bacteria</taxon>
        <taxon>Pseudomonadati</taxon>
        <taxon>Pseudomonadota</taxon>
        <taxon>Alphaproteobacteria</taxon>
        <taxon>Maricaulales</taxon>
        <taxon>Maricaulaceae</taxon>
        <taxon>Marinicauda</taxon>
    </lineage>
</organism>
<evidence type="ECO:0000313" key="11">
    <source>
        <dbReference type="Proteomes" id="UP000245168"/>
    </source>
</evidence>
<keyword evidence="5 9" id="KW-0560">Oxidoreductase</keyword>
<gene>
    <name evidence="9 10" type="primary">kynA</name>
    <name evidence="10" type="ORF">DDZ18_05595</name>
</gene>
<reference evidence="11" key="1">
    <citation type="submission" date="2018-05" db="EMBL/GenBank/DDBJ databases">
        <authorList>
            <person name="Liu B.-T."/>
        </authorList>
    </citation>
    <scope>NUCLEOTIDE SEQUENCE [LARGE SCALE GENOMIC DNA]</scope>
    <source>
        <strain evidence="11">WD6-1</strain>
    </source>
</reference>
<accession>A0A2U2BT25</accession>
<keyword evidence="7 9" id="KW-0823">Tryptophan catabolism</keyword>
<evidence type="ECO:0000256" key="2">
    <source>
        <dbReference type="ARBA" id="ARBA00022617"/>
    </source>
</evidence>
<evidence type="ECO:0000256" key="9">
    <source>
        <dbReference type="HAMAP-Rule" id="MF_01972"/>
    </source>
</evidence>
<evidence type="ECO:0000256" key="3">
    <source>
        <dbReference type="ARBA" id="ARBA00022723"/>
    </source>
</evidence>
<dbReference type="OrthoDB" id="9776847at2"/>
<dbReference type="EMBL" id="QEXV01000003">
    <property type="protein sequence ID" value="PWE17172.1"/>
    <property type="molecule type" value="Genomic_DNA"/>
</dbReference>
<dbReference type="SUPFAM" id="SSF140959">
    <property type="entry name" value="Indolic compounds 2,3-dioxygenase-like"/>
    <property type="match status" value="1"/>
</dbReference>
<dbReference type="UniPathway" id="UPA00333">
    <property type="reaction ID" value="UER00453"/>
</dbReference>
<comment type="function">
    <text evidence="9">Heme-dependent dioxygenase that catalyzes the oxidative cleavage of the L-tryptophan (L-Trp) pyrrole ring and converts L-tryptophan to N-formyl-L-kynurenine. Catalyzes the oxidative cleavage of the indole moiety.</text>
</comment>
<evidence type="ECO:0000256" key="8">
    <source>
        <dbReference type="ARBA" id="ARBA00050412"/>
    </source>
</evidence>
<feature type="binding site" evidence="9">
    <location>
        <position position="113"/>
    </location>
    <ligand>
        <name>substrate</name>
    </ligand>
</feature>
<keyword evidence="4 9" id="KW-0223">Dioxygenase</keyword>
<evidence type="ECO:0000256" key="6">
    <source>
        <dbReference type="ARBA" id="ARBA00023004"/>
    </source>
</evidence>
<dbReference type="GO" id="GO:0019441">
    <property type="term" value="P:L-tryptophan catabolic process to kynurenine"/>
    <property type="evidence" value="ECO:0007669"/>
    <property type="project" value="UniProtKB-UniRule"/>
</dbReference>
<keyword evidence="3 9" id="KW-0479">Metal-binding</keyword>
<dbReference type="InterPro" id="IPR017485">
    <property type="entry name" value="Trp_2-3-dOase_bac"/>
</dbReference>
<comment type="caution">
    <text evidence="10">The sequence shown here is derived from an EMBL/GenBank/DDBJ whole genome shotgun (WGS) entry which is preliminary data.</text>
</comment>
<dbReference type="RefSeq" id="WP_109252403.1">
    <property type="nucleotide sequence ID" value="NZ_QEXV01000003.1"/>
</dbReference>
<dbReference type="GO" id="GO:0020037">
    <property type="term" value="F:heme binding"/>
    <property type="evidence" value="ECO:0007669"/>
    <property type="project" value="UniProtKB-UniRule"/>
</dbReference>
<comment type="pathway">
    <text evidence="9">Amino-acid degradation; L-tryptophan degradation via kynurenine pathway; L-kynurenine from L-tryptophan: step 1/2.</text>
</comment>
<dbReference type="EC" id="1.13.11.11" evidence="9"/>
<dbReference type="InterPro" id="IPR037217">
    <property type="entry name" value="Trp/Indoleamine_2_3_dOase-like"/>
</dbReference>
<comment type="similarity">
    <text evidence="9">Belongs to the tryptophan 2,3-dioxygenase family.</text>
</comment>
<dbReference type="PANTHER" id="PTHR10138:SF0">
    <property type="entry name" value="TRYPTOPHAN 2,3-DIOXYGENASE"/>
    <property type="match status" value="1"/>
</dbReference>
<dbReference type="AlphaFoldDB" id="A0A2U2BT25"/>
<dbReference type="HAMAP" id="MF_01972">
    <property type="entry name" value="T23O"/>
    <property type="match status" value="1"/>
</dbReference>
<comment type="subunit">
    <text evidence="1 9">Homotetramer.</text>
</comment>
<dbReference type="FunFam" id="1.20.58.480:FF:000001">
    <property type="entry name" value="Tryptophan 2,3-dioxygenase"/>
    <property type="match status" value="1"/>
</dbReference>
<feature type="binding site" evidence="9">
    <location>
        <begin position="51"/>
        <end position="55"/>
    </location>
    <ligand>
        <name>substrate</name>
    </ligand>
</feature>
<keyword evidence="6 9" id="KW-0408">Iron</keyword>
<evidence type="ECO:0000256" key="4">
    <source>
        <dbReference type="ARBA" id="ARBA00022964"/>
    </source>
</evidence>
<evidence type="ECO:0000256" key="1">
    <source>
        <dbReference type="ARBA" id="ARBA00011881"/>
    </source>
</evidence>
<dbReference type="Gene3D" id="1.20.58.480">
    <property type="match status" value="1"/>
</dbReference>
<dbReference type="Pfam" id="PF03301">
    <property type="entry name" value="Trp_dioxygenase"/>
    <property type="match status" value="1"/>
</dbReference>
<comment type="cofactor">
    <cofactor evidence="9">
        <name>heme</name>
        <dbReference type="ChEBI" id="CHEBI:30413"/>
    </cofactor>
    <text evidence="9">Binds 1 heme group per subunit.</text>
</comment>
<evidence type="ECO:0000256" key="5">
    <source>
        <dbReference type="ARBA" id="ARBA00023002"/>
    </source>
</evidence>
<sequence>MSDRFKTSVDLAGEDIHWDPDAGLTYGSYLKLDAVLSAQSPLTDEHDEMMFIIIHQASELWLKLCLHELDAAIAHVARDETRPAMKMLARIARIQEQLTQSWAVLATMTPSDYLKFRDALGQSSGFQSWQYRMLEYRLGNKNAALARVHKGDPDAHARVLEALNAPSLYDETLRFAARQGLAIPEAALERDWSEAYEASDAVEAAWKQVYLDTERWWELYEFAEKLVDLEQKFQQWRFNHMKTVERIIGFRRGTGGSGGVSYLVKALDLRLFPELWTVRTQL</sequence>
<evidence type="ECO:0000256" key="7">
    <source>
        <dbReference type="ARBA" id="ARBA00023079"/>
    </source>
</evidence>
<comment type="catalytic activity">
    <reaction evidence="8 9">
        <text>L-tryptophan + O2 = N-formyl-L-kynurenine</text>
        <dbReference type="Rhea" id="RHEA:24536"/>
        <dbReference type="ChEBI" id="CHEBI:15379"/>
        <dbReference type="ChEBI" id="CHEBI:57912"/>
        <dbReference type="ChEBI" id="CHEBI:58629"/>
        <dbReference type="EC" id="1.13.11.11"/>
    </reaction>
</comment>
<feature type="binding site" evidence="9">
    <location>
        <position position="117"/>
    </location>
    <ligand>
        <name>substrate</name>
    </ligand>
</feature>
<keyword evidence="11" id="KW-1185">Reference proteome</keyword>
<evidence type="ECO:0000313" key="10">
    <source>
        <dbReference type="EMBL" id="PWE17172.1"/>
    </source>
</evidence>
<feature type="binding site" evidence="9">
    <location>
        <position position="254"/>
    </location>
    <ligand>
        <name>substrate</name>
    </ligand>
</feature>
<dbReference type="GO" id="GO:0004833">
    <property type="term" value="F:L-tryptophan 2,3-dioxygenase activity"/>
    <property type="evidence" value="ECO:0007669"/>
    <property type="project" value="UniProtKB-UniRule"/>
</dbReference>
<keyword evidence="2 9" id="KW-0349">Heme</keyword>
<dbReference type="PANTHER" id="PTHR10138">
    <property type="entry name" value="TRYPTOPHAN 2,3-DIOXYGENASE"/>
    <property type="match status" value="1"/>
</dbReference>
<name>A0A2U2BT25_9PROT</name>
<dbReference type="InterPro" id="IPR004981">
    <property type="entry name" value="Trp_2_3_dOase"/>
</dbReference>
<dbReference type="NCBIfam" id="TIGR03036">
    <property type="entry name" value="trp_2_3_diox"/>
    <property type="match status" value="1"/>
</dbReference>
<feature type="binding site" description="axial binding residue" evidence="9">
    <location>
        <position position="240"/>
    </location>
    <ligand>
        <name>heme</name>
        <dbReference type="ChEBI" id="CHEBI:30413"/>
    </ligand>
    <ligandPart>
        <name>Fe</name>
        <dbReference type="ChEBI" id="CHEBI:18248"/>
    </ligandPart>
</feature>
<proteinExistence type="inferred from homology"/>
<dbReference type="Proteomes" id="UP000245168">
    <property type="component" value="Unassembled WGS sequence"/>
</dbReference>
<dbReference type="GO" id="GO:0046872">
    <property type="term" value="F:metal ion binding"/>
    <property type="evidence" value="ECO:0007669"/>
    <property type="project" value="UniProtKB-KW"/>
</dbReference>